<protein>
    <submittedName>
        <fullName evidence="1">Uncharacterized protein</fullName>
    </submittedName>
</protein>
<evidence type="ECO:0000313" key="1">
    <source>
        <dbReference type="EMBL" id="KND95441.1"/>
    </source>
</evidence>
<comment type="caution">
    <text evidence="1">The sequence shown here is derived from an EMBL/GenBank/DDBJ whole genome shotgun (WGS) entry which is preliminary data.</text>
</comment>
<name>A0A0L0NMT3_CANAR</name>
<reference evidence="2" key="1">
    <citation type="journal article" date="2015" name="BMC Genomics">
        <title>Draft genome of a commonly misdiagnosed multidrug resistant pathogen Candida auris.</title>
        <authorList>
            <person name="Chatterjee S."/>
            <person name="Alampalli S.V."/>
            <person name="Nageshan R.K."/>
            <person name="Chettiar S.T."/>
            <person name="Joshi S."/>
            <person name="Tatu U.S."/>
        </authorList>
    </citation>
    <scope>NUCLEOTIDE SEQUENCE [LARGE SCALE GENOMIC DNA]</scope>
    <source>
        <strain evidence="2">6684</strain>
    </source>
</reference>
<proteinExistence type="predicted"/>
<accession>A0A0L0NMT3</accession>
<sequence length="110" mass="12717">MKCLLNNDIQKTFNVLTKASSVLLDIFSTQTEIEIPILTTSPKHTFDKFWQIQIHRQLVILHVTNEIRKKLFPSDENLNSATIRLPVPLVCRALPISLLHRTYIDVPQLK</sequence>
<dbReference type="AlphaFoldDB" id="A0A0L0NMT3"/>
<dbReference type="VEuPathDB" id="FungiDB:QG37_08325"/>
<dbReference type="EMBL" id="LGST01000077">
    <property type="protein sequence ID" value="KND95441.1"/>
    <property type="molecule type" value="Genomic_DNA"/>
</dbReference>
<organism evidence="1 2">
    <name type="scientific">Candidozyma auris</name>
    <name type="common">Yeast</name>
    <name type="synonym">Candida auris</name>
    <dbReference type="NCBI Taxonomy" id="498019"/>
    <lineage>
        <taxon>Eukaryota</taxon>
        <taxon>Fungi</taxon>
        <taxon>Dikarya</taxon>
        <taxon>Ascomycota</taxon>
        <taxon>Saccharomycotina</taxon>
        <taxon>Pichiomycetes</taxon>
        <taxon>Metschnikowiaceae</taxon>
        <taxon>Candidozyma</taxon>
    </lineage>
</organism>
<evidence type="ECO:0000313" key="2">
    <source>
        <dbReference type="Proteomes" id="UP000037122"/>
    </source>
</evidence>
<dbReference type="Proteomes" id="UP000037122">
    <property type="component" value="Unassembled WGS sequence"/>
</dbReference>
<gene>
    <name evidence="1" type="ORF">QG37_08325</name>
</gene>